<evidence type="ECO:0000313" key="1">
    <source>
        <dbReference type="EMBL" id="GIY36510.1"/>
    </source>
</evidence>
<comment type="caution">
    <text evidence="1">The sequence shown here is derived from an EMBL/GenBank/DDBJ whole genome shotgun (WGS) entry which is preliminary data.</text>
</comment>
<reference evidence="1 2" key="1">
    <citation type="submission" date="2021-06" db="EMBL/GenBank/DDBJ databases">
        <title>Caerostris extrusa draft genome.</title>
        <authorList>
            <person name="Kono N."/>
            <person name="Arakawa K."/>
        </authorList>
    </citation>
    <scope>NUCLEOTIDE SEQUENCE [LARGE SCALE GENOMIC DNA]</scope>
</reference>
<name>A0AAV4SQY6_CAEEX</name>
<evidence type="ECO:0000313" key="2">
    <source>
        <dbReference type="Proteomes" id="UP001054945"/>
    </source>
</evidence>
<dbReference type="EMBL" id="BPLR01010059">
    <property type="protein sequence ID" value="GIY36510.1"/>
    <property type="molecule type" value="Genomic_DNA"/>
</dbReference>
<keyword evidence="2" id="KW-1185">Reference proteome</keyword>
<organism evidence="1 2">
    <name type="scientific">Caerostris extrusa</name>
    <name type="common">Bark spider</name>
    <name type="synonym">Caerostris bankana</name>
    <dbReference type="NCBI Taxonomy" id="172846"/>
    <lineage>
        <taxon>Eukaryota</taxon>
        <taxon>Metazoa</taxon>
        <taxon>Ecdysozoa</taxon>
        <taxon>Arthropoda</taxon>
        <taxon>Chelicerata</taxon>
        <taxon>Arachnida</taxon>
        <taxon>Araneae</taxon>
        <taxon>Araneomorphae</taxon>
        <taxon>Entelegynae</taxon>
        <taxon>Araneoidea</taxon>
        <taxon>Araneidae</taxon>
        <taxon>Caerostris</taxon>
    </lineage>
</organism>
<proteinExistence type="predicted"/>
<gene>
    <name evidence="1" type="ORF">CEXT_675531</name>
</gene>
<dbReference type="AlphaFoldDB" id="A0AAV4SQY6"/>
<sequence length="88" mass="10305">MHNIQWFRRSRNIHKANRFRVQLVVIRRDTSFVSEIPIFPEITNYSSANRNRCKMISGKSKYSETRDLTRCEIHLPARASLTKAKGVA</sequence>
<protein>
    <submittedName>
        <fullName evidence="1">Uncharacterized protein</fullName>
    </submittedName>
</protein>
<accession>A0AAV4SQY6</accession>
<dbReference type="Proteomes" id="UP001054945">
    <property type="component" value="Unassembled WGS sequence"/>
</dbReference>